<dbReference type="Pfam" id="PF13204">
    <property type="entry name" value="Apiosidase"/>
    <property type="match status" value="1"/>
</dbReference>
<organism evidence="4 5">
    <name type="scientific">Candidatus Blautia faecigallinarum</name>
    <dbReference type="NCBI Taxonomy" id="2838488"/>
    <lineage>
        <taxon>Bacteria</taxon>
        <taxon>Bacillati</taxon>
        <taxon>Bacillota</taxon>
        <taxon>Clostridia</taxon>
        <taxon>Lachnospirales</taxon>
        <taxon>Lachnospiraceae</taxon>
        <taxon>Blautia</taxon>
    </lineage>
</organism>
<reference evidence="4" key="1">
    <citation type="journal article" date="2021" name="PeerJ">
        <title>Extensive microbial diversity within the chicken gut microbiome revealed by metagenomics and culture.</title>
        <authorList>
            <person name="Gilroy R."/>
            <person name="Ravi A."/>
            <person name="Getino M."/>
            <person name="Pursley I."/>
            <person name="Horton D.L."/>
            <person name="Alikhan N.F."/>
            <person name="Baker D."/>
            <person name="Gharbi K."/>
            <person name="Hall N."/>
            <person name="Watson M."/>
            <person name="Adriaenssens E.M."/>
            <person name="Foster-Nyarko E."/>
            <person name="Jarju S."/>
            <person name="Secka A."/>
            <person name="Antonio M."/>
            <person name="Oren A."/>
            <person name="Chaudhuri R.R."/>
            <person name="La Ragione R."/>
            <person name="Hildebrand F."/>
            <person name="Pallen M.J."/>
        </authorList>
    </citation>
    <scope>NUCLEOTIDE SEQUENCE</scope>
    <source>
        <strain evidence="4">14324</strain>
    </source>
</reference>
<dbReference type="Gene3D" id="2.60.40.3950">
    <property type="match status" value="1"/>
</dbReference>
<dbReference type="PANTHER" id="PTHR37836">
    <property type="entry name" value="LMO1036 PROTEIN"/>
    <property type="match status" value="1"/>
</dbReference>
<dbReference type="Pfam" id="PF16586">
    <property type="entry name" value="DUF5060"/>
    <property type="match status" value="1"/>
</dbReference>
<sequence length="508" mass="60265">MNICKFNETVEKWDVFEVEVPGKSDGNPFTDYTIRGTFRGKEETRTVDGFYDGDGVYRVRFMPSFEGEYTFTVEGSFSEEKHSGTFQAVEPSPDNHGMVRVSHTYHFAYEDGTPYYSIGTTCYVWELQAEELQKKTLETLKDSAFNKIRFCIFPKHYDYNLGEPISYPYEGTPMDSSVLTKENFKEYDGCPEGNHFDYKRFNVKHFQHIDDCIRKLMELGIQADLIVMHPYDRWGFSEMSPECDDLYWKYLIARVGAFRNVWWALANEYDLFPKKTLEDWERYARIICEKDVYSHLRSIHNCRPFYDHSRPWITHCSIQRQDLYKGAELVNEWRERYRKPIVLDEIAYEGNIQHGWGNISGQEMVRRFWEAFCRGGYPGHGETYMNKDDILWWSHGGELHGESPERFKFMKKIMDETPAPGLRPMAGEWDEVAAEVDESVPSHKYYLFYYSFMRPSFRDYYFDDETEYEVEVIDTWNMTIENQGIHKGKFRVQLPGREYMAVRIRGVK</sequence>
<gene>
    <name evidence="4" type="ORF">IAA21_04795</name>
</gene>
<dbReference type="SUPFAM" id="SSF51445">
    <property type="entry name" value="(Trans)glycosidases"/>
    <property type="match status" value="1"/>
</dbReference>
<dbReference type="Gene3D" id="2.60.40.10">
    <property type="entry name" value="Immunoglobulins"/>
    <property type="match status" value="1"/>
</dbReference>
<dbReference type="InterPro" id="IPR041239">
    <property type="entry name" value="DUF5605"/>
</dbReference>
<dbReference type="InterPro" id="IPR025277">
    <property type="entry name" value="Apiosidase-like_cat_dom"/>
</dbReference>
<proteinExistence type="predicted"/>
<comment type="caution">
    <text evidence="4">The sequence shown here is derived from an EMBL/GenBank/DDBJ whole genome shotgun (WGS) entry which is preliminary data.</text>
</comment>
<reference evidence="4" key="2">
    <citation type="submission" date="2021-04" db="EMBL/GenBank/DDBJ databases">
        <authorList>
            <person name="Gilroy R."/>
        </authorList>
    </citation>
    <scope>NUCLEOTIDE SEQUENCE</scope>
    <source>
        <strain evidence="4">14324</strain>
    </source>
</reference>
<dbReference type="AlphaFoldDB" id="A0A9D2DS75"/>
<evidence type="ECO:0000313" key="4">
    <source>
        <dbReference type="EMBL" id="HIZ22103.1"/>
    </source>
</evidence>
<dbReference type="InterPro" id="IPR013783">
    <property type="entry name" value="Ig-like_fold"/>
</dbReference>
<dbReference type="Pfam" id="PF18310">
    <property type="entry name" value="DUF5605"/>
    <property type="match status" value="1"/>
</dbReference>
<feature type="domain" description="DUF5060" evidence="2">
    <location>
        <begin position="9"/>
        <end position="74"/>
    </location>
</feature>
<evidence type="ECO:0000259" key="1">
    <source>
        <dbReference type="Pfam" id="PF13204"/>
    </source>
</evidence>
<dbReference type="InterPro" id="IPR017853">
    <property type="entry name" value="GH"/>
</dbReference>
<dbReference type="InterPro" id="IPR032260">
    <property type="entry name" value="DUF5060"/>
</dbReference>
<evidence type="ECO:0000259" key="3">
    <source>
        <dbReference type="Pfam" id="PF18310"/>
    </source>
</evidence>
<name>A0A9D2DS75_9FIRM</name>
<protein>
    <submittedName>
        <fullName evidence="4">DUF5605 domain-containing protein</fullName>
    </submittedName>
</protein>
<dbReference type="EMBL" id="DXBU01000065">
    <property type="protein sequence ID" value="HIZ22103.1"/>
    <property type="molecule type" value="Genomic_DNA"/>
</dbReference>
<evidence type="ECO:0000313" key="5">
    <source>
        <dbReference type="Proteomes" id="UP000824041"/>
    </source>
</evidence>
<dbReference type="PANTHER" id="PTHR37836:SF2">
    <property type="entry name" value="DUF4038 DOMAIN-CONTAINING PROTEIN"/>
    <property type="match status" value="1"/>
</dbReference>
<dbReference type="Gene3D" id="3.20.20.80">
    <property type="entry name" value="Glycosidases"/>
    <property type="match status" value="1"/>
</dbReference>
<accession>A0A9D2DS75</accession>
<dbReference type="Proteomes" id="UP000824041">
    <property type="component" value="Unassembled WGS sequence"/>
</dbReference>
<evidence type="ECO:0000259" key="2">
    <source>
        <dbReference type="Pfam" id="PF16586"/>
    </source>
</evidence>
<feature type="domain" description="Apiosidase-like catalytic" evidence="1">
    <location>
        <begin position="105"/>
        <end position="394"/>
    </location>
</feature>
<feature type="domain" description="DUF5605" evidence="3">
    <location>
        <begin position="429"/>
        <end position="505"/>
    </location>
</feature>